<dbReference type="PANTHER" id="PTHR43381">
    <property type="entry name" value="TRANSLATION INITIATION FACTOR IF-2-RELATED"/>
    <property type="match status" value="1"/>
</dbReference>
<evidence type="ECO:0000256" key="1">
    <source>
        <dbReference type="ARBA" id="ARBA00007733"/>
    </source>
</evidence>
<dbReference type="SUPFAM" id="SSF52540">
    <property type="entry name" value="P-loop containing nucleoside triphosphate hydrolases"/>
    <property type="match status" value="1"/>
</dbReference>
<feature type="domain" description="Translation initiation factor IF- 2" evidence="7">
    <location>
        <begin position="178"/>
        <end position="285"/>
    </location>
</feature>
<dbReference type="PANTHER" id="PTHR43381:SF4">
    <property type="entry name" value="EUKARYOTIC TRANSLATION INITIATION FACTOR 5B"/>
    <property type="match status" value="1"/>
</dbReference>
<dbReference type="FunFam" id="3.40.50.10050:FF:000001">
    <property type="entry name" value="Translation initiation factor IF-2"/>
    <property type="match status" value="1"/>
</dbReference>
<dbReference type="InterPro" id="IPR009000">
    <property type="entry name" value="Transl_B-barrel_sf"/>
</dbReference>
<dbReference type="EMBL" id="BART01020064">
    <property type="protein sequence ID" value="GAG99645.1"/>
    <property type="molecule type" value="Genomic_DNA"/>
</dbReference>
<dbReference type="GO" id="GO:0005525">
    <property type="term" value="F:GTP binding"/>
    <property type="evidence" value="ECO:0007669"/>
    <property type="project" value="UniProtKB-KW"/>
</dbReference>
<dbReference type="InterPro" id="IPR023115">
    <property type="entry name" value="TIF_IF2_dom3"/>
</dbReference>
<dbReference type="SUPFAM" id="SSF50447">
    <property type="entry name" value="Translation proteins"/>
    <property type="match status" value="1"/>
</dbReference>
<dbReference type="AlphaFoldDB" id="X1BX98"/>
<dbReference type="GO" id="GO:0005737">
    <property type="term" value="C:cytoplasm"/>
    <property type="evidence" value="ECO:0007669"/>
    <property type="project" value="TreeGrafter"/>
</dbReference>
<dbReference type="Gene3D" id="3.40.50.10050">
    <property type="entry name" value="Translation initiation factor IF- 2, domain 3"/>
    <property type="match status" value="1"/>
</dbReference>
<dbReference type="InterPro" id="IPR015760">
    <property type="entry name" value="TIF_IF2"/>
</dbReference>
<comment type="caution">
    <text evidence="8">The sequence shown here is derived from an EMBL/GenBank/DDBJ whole genome shotgun (WGS) entry which is preliminary data.</text>
</comment>
<keyword evidence="4" id="KW-0648">Protein biosynthesis</keyword>
<dbReference type="GO" id="GO:0003743">
    <property type="term" value="F:translation initiation factor activity"/>
    <property type="evidence" value="ECO:0007669"/>
    <property type="project" value="UniProtKB-KW"/>
</dbReference>
<sequence length="293" mass="32756">RPNVKTIFEERLYDMIGTISEQKMNSDLYFNISDFRKTVGIIPISAKTGEGIPELLMILVGLAQRFLEDKLHIESGPGKGSVLEVKEEVGLGKTIDAIIYNGTIKSDDKIVIGTKDEPLVTRIKALLKPKPLDEIRDPRERFDNVSEAHAACGIKISSPDLENVIPGAPIRAVKDNLEEVIKEIKSQTKIDFELDEQGIIIKADTIGSLEALIKESREKGIKIRKAEIGNVSKRDIVDGAATLDPLNKLIFAFNIKILPEAKEEIANTNITIFNEDVIYTIMENYDEWIERKS</sequence>
<feature type="non-terminal residue" evidence="8">
    <location>
        <position position="1"/>
    </location>
</feature>
<evidence type="ECO:0000256" key="2">
    <source>
        <dbReference type="ARBA" id="ARBA00022540"/>
    </source>
</evidence>
<feature type="non-terminal residue" evidence="8">
    <location>
        <position position="293"/>
    </location>
</feature>
<keyword evidence="3" id="KW-0547">Nucleotide-binding</keyword>
<evidence type="ECO:0000256" key="3">
    <source>
        <dbReference type="ARBA" id="ARBA00022741"/>
    </source>
</evidence>
<evidence type="ECO:0000259" key="7">
    <source>
        <dbReference type="Pfam" id="PF11987"/>
    </source>
</evidence>
<keyword evidence="2" id="KW-0396">Initiation factor</keyword>
<evidence type="ECO:0008006" key="9">
    <source>
        <dbReference type="Google" id="ProtNLM"/>
    </source>
</evidence>
<keyword evidence="5" id="KW-0342">GTP-binding</keyword>
<dbReference type="Pfam" id="PF11987">
    <property type="entry name" value="IF-2"/>
    <property type="match status" value="1"/>
</dbReference>
<evidence type="ECO:0000259" key="6">
    <source>
        <dbReference type="Pfam" id="PF03144"/>
    </source>
</evidence>
<evidence type="ECO:0000256" key="4">
    <source>
        <dbReference type="ARBA" id="ARBA00022917"/>
    </source>
</evidence>
<evidence type="ECO:0000256" key="5">
    <source>
        <dbReference type="ARBA" id="ARBA00023134"/>
    </source>
</evidence>
<evidence type="ECO:0000313" key="8">
    <source>
        <dbReference type="EMBL" id="GAG99645.1"/>
    </source>
</evidence>
<dbReference type="Pfam" id="PF03144">
    <property type="entry name" value="GTP_EFTU_D2"/>
    <property type="match status" value="1"/>
</dbReference>
<comment type="similarity">
    <text evidence="1">Belongs to the TRAFAC class translation factor GTPase superfamily. Classic translation factor GTPase family. IF-2 subfamily.</text>
</comment>
<accession>X1BX98</accession>
<dbReference type="InterPro" id="IPR027417">
    <property type="entry name" value="P-loop_NTPase"/>
</dbReference>
<dbReference type="SUPFAM" id="SSF52156">
    <property type="entry name" value="Initiation factor IF2/eIF5b, domain 3"/>
    <property type="match status" value="1"/>
</dbReference>
<protein>
    <recommendedName>
        <fullName evidence="9">Translation initiation factor IF-2</fullName>
    </recommendedName>
</protein>
<dbReference type="CDD" id="cd03703">
    <property type="entry name" value="aeIF5B_II"/>
    <property type="match status" value="1"/>
</dbReference>
<proteinExistence type="inferred from homology"/>
<dbReference type="Gene3D" id="3.40.50.300">
    <property type="entry name" value="P-loop containing nucleotide triphosphate hydrolases"/>
    <property type="match status" value="1"/>
</dbReference>
<organism evidence="8">
    <name type="scientific">marine sediment metagenome</name>
    <dbReference type="NCBI Taxonomy" id="412755"/>
    <lineage>
        <taxon>unclassified sequences</taxon>
        <taxon>metagenomes</taxon>
        <taxon>ecological metagenomes</taxon>
    </lineage>
</organism>
<dbReference type="Gene3D" id="2.40.30.10">
    <property type="entry name" value="Translation factors"/>
    <property type="match status" value="1"/>
</dbReference>
<reference evidence="8" key="1">
    <citation type="journal article" date="2014" name="Front. Microbiol.">
        <title>High frequency of phylogenetically diverse reductive dehalogenase-homologous genes in deep subseafloor sedimentary metagenomes.</title>
        <authorList>
            <person name="Kawai M."/>
            <person name="Futagami T."/>
            <person name="Toyoda A."/>
            <person name="Takaki Y."/>
            <person name="Nishi S."/>
            <person name="Hori S."/>
            <person name="Arai W."/>
            <person name="Tsubouchi T."/>
            <person name="Morono Y."/>
            <person name="Uchiyama I."/>
            <person name="Ito T."/>
            <person name="Fujiyama A."/>
            <person name="Inagaki F."/>
            <person name="Takami H."/>
        </authorList>
    </citation>
    <scope>NUCLEOTIDE SEQUENCE</scope>
    <source>
        <strain evidence="8">Expedition CK06-06</strain>
    </source>
</reference>
<dbReference type="InterPro" id="IPR036925">
    <property type="entry name" value="TIF_IF2_dom3_sf"/>
</dbReference>
<name>X1BX98_9ZZZZ</name>
<feature type="domain" description="Translation elongation factor EFTu-like" evidence="6">
    <location>
        <begin position="92"/>
        <end position="169"/>
    </location>
</feature>
<dbReference type="InterPro" id="IPR004161">
    <property type="entry name" value="EFTu-like_2"/>
</dbReference>
<gene>
    <name evidence="8" type="ORF">S01H4_37361</name>
</gene>